<evidence type="ECO:0000256" key="1">
    <source>
        <dbReference type="ARBA" id="ARBA00023015"/>
    </source>
</evidence>
<keyword evidence="3" id="KW-0804">Transcription</keyword>
<protein>
    <submittedName>
        <fullName evidence="5">AraC family transcriptional regulator</fullName>
    </submittedName>
</protein>
<dbReference type="InterPro" id="IPR009057">
    <property type="entry name" value="Homeodomain-like_sf"/>
</dbReference>
<dbReference type="PANTHER" id="PTHR46796:SF13">
    <property type="entry name" value="HTH-TYPE TRANSCRIPTIONAL ACTIVATOR RHAS"/>
    <property type="match status" value="1"/>
</dbReference>
<proteinExistence type="predicted"/>
<comment type="caution">
    <text evidence="5">The sequence shown here is derived from an EMBL/GenBank/DDBJ whole genome shotgun (WGS) entry which is preliminary data.</text>
</comment>
<evidence type="ECO:0000313" key="6">
    <source>
        <dbReference type="Proteomes" id="UP001501176"/>
    </source>
</evidence>
<dbReference type="EMBL" id="BAAAFN010000004">
    <property type="protein sequence ID" value="GAA0216808.1"/>
    <property type="molecule type" value="Genomic_DNA"/>
</dbReference>
<organism evidence="5 6">
    <name type="scientific">Castellaniella daejeonensis</name>
    <dbReference type="NCBI Taxonomy" id="659013"/>
    <lineage>
        <taxon>Bacteria</taxon>
        <taxon>Pseudomonadati</taxon>
        <taxon>Pseudomonadota</taxon>
        <taxon>Betaproteobacteria</taxon>
        <taxon>Burkholderiales</taxon>
        <taxon>Alcaligenaceae</taxon>
        <taxon>Castellaniella</taxon>
    </lineage>
</organism>
<dbReference type="InterPro" id="IPR032783">
    <property type="entry name" value="AraC_lig"/>
</dbReference>
<keyword evidence="2" id="KW-0238">DNA-binding</keyword>
<dbReference type="InterPro" id="IPR018062">
    <property type="entry name" value="HTH_AraC-typ_CS"/>
</dbReference>
<keyword evidence="1" id="KW-0805">Transcription regulation</keyword>
<evidence type="ECO:0000313" key="5">
    <source>
        <dbReference type="EMBL" id="GAA0216808.1"/>
    </source>
</evidence>
<evidence type="ECO:0000256" key="3">
    <source>
        <dbReference type="ARBA" id="ARBA00023163"/>
    </source>
</evidence>
<dbReference type="Gene3D" id="1.10.10.60">
    <property type="entry name" value="Homeodomain-like"/>
    <property type="match status" value="2"/>
</dbReference>
<dbReference type="Proteomes" id="UP001501176">
    <property type="component" value="Unassembled WGS sequence"/>
</dbReference>
<dbReference type="RefSeq" id="WP_343819641.1">
    <property type="nucleotide sequence ID" value="NZ_BAAAFN010000004.1"/>
</dbReference>
<dbReference type="PROSITE" id="PS00041">
    <property type="entry name" value="HTH_ARAC_FAMILY_1"/>
    <property type="match status" value="1"/>
</dbReference>
<feature type="domain" description="HTH araC/xylS-type" evidence="4">
    <location>
        <begin position="187"/>
        <end position="284"/>
    </location>
</feature>
<evidence type="ECO:0000256" key="2">
    <source>
        <dbReference type="ARBA" id="ARBA00023125"/>
    </source>
</evidence>
<dbReference type="SMART" id="SM00342">
    <property type="entry name" value="HTH_ARAC"/>
    <property type="match status" value="1"/>
</dbReference>
<dbReference type="PROSITE" id="PS01124">
    <property type="entry name" value="HTH_ARAC_FAMILY_2"/>
    <property type="match status" value="1"/>
</dbReference>
<reference evidence="5 6" key="1">
    <citation type="journal article" date="2019" name="Int. J. Syst. Evol. Microbiol.">
        <title>The Global Catalogue of Microorganisms (GCM) 10K type strain sequencing project: providing services to taxonomists for standard genome sequencing and annotation.</title>
        <authorList>
            <consortium name="The Broad Institute Genomics Platform"/>
            <consortium name="The Broad Institute Genome Sequencing Center for Infectious Disease"/>
            <person name="Wu L."/>
            <person name="Ma J."/>
        </authorList>
    </citation>
    <scope>NUCLEOTIDE SEQUENCE [LARGE SCALE GENOMIC DNA]</scope>
    <source>
        <strain evidence="5 6">JCM 16240</strain>
    </source>
</reference>
<dbReference type="Pfam" id="PF12852">
    <property type="entry name" value="Cupin_6"/>
    <property type="match status" value="1"/>
</dbReference>
<dbReference type="Pfam" id="PF12833">
    <property type="entry name" value="HTH_18"/>
    <property type="match status" value="1"/>
</dbReference>
<dbReference type="InterPro" id="IPR018060">
    <property type="entry name" value="HTH_AraC"/>
</dbReference>
<evidence type="ECO:0000259" key="4">
    <source>
        <dbReference type="PROSITE" id="PS01124"/>
    </source>
</evidence>
<gene>
    <name evidence="5" type="ORF">GCM10009125_02210</name>
</gene>
<keyword evidence="6" id="KW-1185">Reference proteome</keyword>
<dbReference type="SUPFAM" id="SSF46689">
    <property type="entry name" value="Homeodomain-like"/>
    <property type="match status" value="2"/>
</dbReference>
<accession>A0ABN0TAR8</accession>
<sequence>MQTNPPIDRLSGLLERFRVQAQLHHSGALCGLTVFDAREGHGYLHVLRRGCLQVSHPDARDVPRSLHFDEPTLLFYTRPLTHRFHNPPAEGPNFTCARLIFDGGMRHPLVRALPALITVPLARVPGLHAALDLLFAETDRVRCGQRLLADRLFEVVVLQLLRWLLDHPQEAGVHPGLITGLSDPRLARALVAMHDAPGESWTLERMADCAGMSRTAFANTFKEVIGQTPADYLADWRIALAQGRLRGGHPIKRLAEELGYANPSALSRAFAAKVGMSPRDWLAQTPA</sequence>
<name>A0ABN0TAR8_9BURK</name>
<dbReference type="InterPro" id="IPR050204">
    <property type="entry name" value="AraC_XylS_family_regulators"/>
</dbReference>
<dbReference type="PANTHER" id="PTHR46796">
    <property type="entry name" value="HTH-TYPE TRANSCRIPTIONAL ACTIVATOR RHAS-RELATED"/>
    <property type="match status" value="1"/>
</dbReference>